<reference evidence="1" key="1">
    <citation type="submission" date="2023-07" db="EMBL/GenBank/DDBJ databases">
        <title>draft genome sequence of fig (Ficus carica).</title>
        <authorList>
            <person name="Takahashi T."/>
            <person name="Nishimura K."/>
        </authorList>
    </citation>
    <scope>NUCLEOTIDE SEQUENCE</scope>
</reference>
<evidence type="ECO:0000313" key="1">
    <source>
        <dbReference type="EMBL" id="GMN57737.1"/>
    </source>
</evidence>
<protein>
    <submittedName>
        <fullName evidence="1">Uncharacterized protein</fullName>
    </submittedName>
</protein>
<gene>
    <name evidence="1" type="ORF">TIFTF001_026852</name>
</gene>
<comment type="caution">
    <text evidence="1">The sequence shown here is derived from an EMBL/GenBank/DDBJ whole genome shotgun (WGS) entry which is preliminary data.</text>
</comment>
<evidence type="ECO:0000313" key="2">
    <source>
        <dbReference type="Proteomes" id="UP001187192"/>
    </source>
</evidence>
<name>A0AA88DLX7_FICCA</name>
<proteinExistence type="predicted"/>
<accession>A0AA88DLX7</accession>
<dbReference type="EMBL" id="BTGU01000072">
    <property type="protein sequence ID" value="GMN57737.1"/>
    <property type="molecule type" value="Genomic_DNA"/>
</dbReference>
<organism evidence="1 2">
    <name type="scientific">Ficus carica</name>
    <name type="common">Common fig</name>
    <dbReference type="NCBI Taxonomy" id="3494"/>
    <lineage>
        <taxon>Eukaryota</taxon>
        <taxon>Viridiplantae</taxon>
        <taxon>Streptophyta</taxon>
        <taxon>Embryophyta</taxon>
        <taxon>Tracheophyta</taxon>
        <taxon>Spermatophyta</taxon>
        <taxon>Magnoliopsida</taxon>
        <taxon>eudicotyledons</taxon>
        <taxon>Gunneridae</taxon>
        <taxon>Pentapetalae</taxon>
        <taxon>rosids</taxon>
        <taxon>fabids</taxon>
        <taxon>Rosales</taxon>
        <taxon>Moraceae</taxon>
        <taxon>Ficeae</taxon>
        <taxon>Ficus</taxon>
    </lineage>
</organism>
<dbReference type="Proteomes" id="UP001187192">
    <property type="component" value="Unassembled WGS sequence"/>
</dbReference>
<keyword evidence="2" id="KW-1185">Reference proteome</keyword>
<dbReference type="AlphaFoldDB" id="A0AA88DLX7"/>
<sequence length="192" mass="21409">MPRPATSSSGVIGSPLTAPIKAVSLADHYELVPSAAMTKARANEIDSRATVSLKSAISKPVPDQEPETTPPPCWIFSTILISMALVSRHRCRADRDHDLHHGDAAAATSLLRHQSFFRFLLSPQPTDFLHFGCRWILSTVTDLLMELSSLSYWQVKIDLLFEARMAAAAFFTSDLRLRQSCGGYHVKTHRYW</sequence>